<organism evidence="4 5">
    <name type="scientific">Multifurca ochricompacta</name>
    <dbReference type="NCBI Taxonomy" id="376703"/>
    <lineage>
        <taxon>Eukaryota</taxon>
        <taxon>Fungi</taxon>
        <taxon>Dikarya</taxon>
        <taxon>Basidiomycota</taxon>
        <taxon>Agaricomycotina</taxon>
        <taxon>Agaricomycetes</taxon>
        <taxon>Russulales</taxon>
        <taxon>Russulaceae</taxon>
        <taxon>Multifurca</taxon>
    </lineage>
</organism>
<comment type="caution">
    <text evidence="4">The sequence shown here is derived from an EMBL/GenBank/DDBJ whole genome shotgun (WGS) entry which is preliminary data.</text>
</comment>
<evidence type="ECO:0000313" key="5">
    <source>
        <dbReference type="Proteomes" id="UP001203297"/>
    </source>
</evidence>
<dbReference type="Proteomes" id="UP001203297">
    <property type="component" value="Unassembled WGS sequence"/>
</dbReference>
<name>A0AAD4QNQ3_9AGAM</name>
<feature type="region of interest" description="Disordered" evidence="1">
    <location>
        <begin position="710"/>
        <end position="742"/>
    </location>
</feature>
<dbReference type="Pfam" id="PF20153">
    <property type="entry name" value="DUF6535"/>
    <property type="match status" value="1"/>
</dbReference>
<dbReference type="AlphaFoldDB" id="A0AAD4QNQ3"/>
<feature type="region of interest" description="Disordered" evidence="1">
    <location>
        <begin position="620"/>
        <end position="679"/>
    </location>
</feature>
<feature type="compositionally biased region" description="Polar residues" evidence="1">
    <location>
        <begin position="646"/>
        <end position="661"/>
    </location>
</feature>
<dbReference type="InterPro" id="IPR045338">
    <property type="entry name" value="DUF6535"/>
</dbReference>
<keyword evidence="2" id="KW-0812">Transmembrane</keyword>
<accession>A0AAD4QNQ3</accession>
<reference evidence="4" key="1">
    <citation type="journal article" date="2022" name="New Phytol.">
        <title>Evolutionary transition to the ectomycorrhizal habit in the genomes of a hyperdiverse lineage of mushroom-forming fungi.</title>
        <authorList>
            <person name="Looney B."/>
            <person name="Miyauchi S."/>
            <person name="Morin E."/>
            <person name="Drula E."/>
            <person name="Courty P.E."/>
            <person name="Kohler A."/>
            <person name="Kuo A."/>
            <person name="LaButti K."/>
            <person name="Pangilinan J."/>
            <person name="Lipzen A."/>
            <person name="Riley R."/>
            <person name="Andreopoulos W."/>
            <person name="He G."/>
            <person name="Johnson J."/>
            <person name="Nolan M."/>
            <person name="Tritt A."/>
            <person name="Barry K.W."/>
            <person name="Grigoriev I.V."/>
            <person name="Nagy L.G."/>
            <person name="Hibbett D."/>
            <person name="Henrissat B."/>
            <person name="Matheny P.B."/>
            <person name="Labbe J."/>
            <person name="Martin F.M."/>
        </authorList>
    </citation>
    <scope>NUCLEOTIDE SEQUENCE</scope>
    <source>
        <strain evidence="4">BPL690</strain>
    </source>
</reference>
<feature type="domain" description="DUF6535" evidence="3">
    <location>
        <begin position="70"/>
        <end position="243"/>
    </location>
</feature>
<evidence type="ECO:0000259" key="3">
    <source>
        <dbReference type="Pfam" id="PF20153"/>
    </source>
</evidence>
<feature type="transmembrane region" description="Helical" evidence="2">
    <location>
        <begin position="90"/>
        <end position="112"/>
    </location>
</feature>
<protein>
    <recommendedName>
        <fullName evidence="3">DUF6535 domain-containing protein</fullName>
    </recommendedName>
</protein>
<keyword evidence="5" id="KW-1185">Reference proteome</keyword>
<evidence type="ECO:0000256" key="1">
    <source>
        <dbReference type="SAM" id="MobiDB-lite"/>
    </source>
</evidence>
<keyword evidence="2" id="KW-1133">Transmembrane helix</keyword>
<feature type="transmembrane region" description="Helical" evidence="2">
    <location>
        <begin position="160"/>
        <end position="185"/>
    </location>
</feature>
<evidence type="ECO:0000313" key="4">
    <source>
        <dbReference type="EMBL" id="KAI0301528.1"/>
    </source>
</evidence>
<feature type="compositionally biased region" description="Low complexity" evidence="1">
    <location>
        <begin position="627"/>
        <end position="642"/>
    </location>
</feature>
<proteinExistence type="predicted"/>
<dbReference type="EMBL" id="WTXG01000014">
    <property type="protein sequence ID" value="KAI0301528.1"/>
    <property type="molecule type" value="Genomic_DNA"/>
</dbReference>
<sequence>MSQTPYGTVNLGSHVSNVGFAAAVPVFSPFSAAWDETGGHRHSYPPHPAPDHASQGGSNFVDGSGPLFSMYVEMTGEEDKKMAESWKGDADGILVFTGLFSAAVAALIAVSIQDLRASSQDNSAFYIAKTYQLLAEANGSPVSIPSTLLDPSKPFNPPNYAVWVNSLWFLSLAISLTCALLATLLQQWARRYIKITQPRYSPHKRARIRAFFAGGVDKLHLPWAVEALPALLHLSLFCFSSASSFFIQYQSHRLQRRGLPLLCPTFDVSVVPCYRILPHSPFLQHSTRERFNDLKDQYSRWFLQGLGKITEEMALRPSSEIDGRALMWTFESLDEDHELELFFSSIPAFCKSAEVKDPLGAFIKPNEEKLLWALIGLMDRTSASNLVSNQVKEQRSMICVKAMDAASLPLNEEIFDRVFSEEWNGLLSSVEFGHFLRKSISHGNPGVASYSQCAVSIIISRVQEHNDRWFELVTSQLGVPGPVLRSYLAIGDSVLLANCVYITRYMIGIYSSEGWTHTAGSKSKTLESVSNFNIHSTLPELQHDFCDLWNELALMARNTDAHHVQLICILALKHLRNVYISLHYGTLADPTAFSAYTYIGDPILDKPSSYPLCTIESHRHALPPNGTSTTPEATTSAAANTADVPVTSSTIPDNGTTSTTDPGFAGPDSGLAGTSPTDSQSASSLVVLQAASASSLDDLNIASNVSTLELYRNDEGTTPTEPHPPPDQSAPPIANVIIGPPS</sequence>
<gene>
    <name evidence="4" type="ORF">B0F90DRAFT_1667885</name>
</gene>
<evidence type="ECO:0000256" key="2">
    <source>
        <dbReference type="SAM" id="Phobius"/>
    </source>
</evidence>
<keyword evidence="2" id="KW-0472">Membrane</keyword>